<dbReference type="SUPFAM" id="SSF54236">
    <property type="entry name" value="Ubiquitin-like"/>
    <property type="match status" value="1"/>
</dbReference>
<dbReference type="GO" id="GO:0005634">
    <property type="term" value="C:nucleus"/>
    <property type="evidence" value="ECO:0007669"/>
    <property type="project" value="TreeGrafter"/>
</dbReference>
<evidence type="ECO:0000259" key="2">
    <source>
        <dbReference type="PROSITE" id="PS50033"/>
    </source>
</evidence>
<feature type="region of interest" description="Disordered" evidence="1">
    <location>
        <begin position="44"/>
        <end position="70"/>
    </location>
</feature>
<protein>
    <submittedName>
        <fullName evidence="5">UBX domain-containing protein</fullName>
    </submittedName>
</protein>
<dbReference type="STRING" id="578454.G8BD67"/>
<dbReference type="SMART" id="SM00166">
    <property type="entry name" value="UBX"/>
    <property type="match status" value="1"/>
</dbReference>
<organism evidence="4 6">
    <name type="scientific">Candida parapsilosis (strain CDC 317 / ATCC MYA-4646)</name>
    <name type="common">Yeast</name>
    <name type="synonym">Monilia parapsilosis</name>
    <dbReference type="NCBI Taxonomy" id="578454"/>
    <lineage>
        <taxon>Eukaryota</taxon>
        <taxon>Fungi</taxon>
        <taxon>Dikarya</taxon>
        <taxon>Ascomycota</taxon>
        <taxon>Saccharomycotina</taxon>
        <taxon>Pichiomycetes</taxon>
        <taxon>Debaryomycetaceae</taxon>
        <taxon>Candida/Lodderomyces clade</taxon>
        <taxon>Candida</taxon>
    </lineage>
</organism>
<evidence type="ECO:0000313" key="6">
    <source>
        <dbReference type="Proteomes" id="UP000005221"/>
    </source>
</evidence>
<dbReference type="PANTHER" id="PTHR23322:SF6">
    <property type="entry name" value="UBX DOMAIN-CONTAINING PROTEIN 7"/>
    <property type="match status" value="1"/>
</dbReference>
<evidence type="ECO:0000313" key="4">
    <source>
        <dbReference type="EMBL" id="CCE43212.1"/>
    </source>
</evidence>
<dbReference type="PROSITE" id="PS50033">
    <property type="entry name" value="UBX"/>
    <property type="match status" value="1"/>
</dbReference>
<proteinExistence type="predicted"/>
<dbReference type="SMART" id="SM00594">
    <property type="entry name" value="UAS"/>
    <property type="match status" value="1"/>
</dbReference>
<dbReference type="Pfam" id="PF13899">
    <property type="entry name" value="Thioredoxin_7"/>
    <property type="match status" value="1"/>
</dbReference>
<evidence type="ECO:0000256" key="1">
    <source>
        <dbReference type="SAM" id="MobiDB-lite"/>
    </source>
</evidence>
<accession>G8BD67</accession>
<feature type="compositionally biased region" description="Acidic residues" evidence="1">
    <location>
        <begin position="402"/>
        <end position="412"/>
    </location>
</feature>
<dbReference type="Gene3D" id="3.40.30.10">
    <property type="entry name" value="Glutaredoxin"/>
    <property type="match status" value="1"/>
</dbReference>
<dbReference type="Proteomes" id="UP000005221">
    <property type="component" value="Chromosome 2"/>
</dbReference>
<feature type="compositionally biased region" description="Low complexity" evidence="1">
    <location>
        <begin position="46"/>
        <end position="65"/>
    </location>
</feature>
<sequence>MDDQVPTFLAVTGVEDESVATQFLDVAGGDLELAVTLYMESGQHGGASTNNGSHNNSSNNNNSIGHGHDDDEAYAKQLQEEAYGAAGNDVREADANVHRHETLVDSFPGFGGGMMGQMPRPPNIFGHRQQGIFHQGFGFGNRSVNAYNAYDDDIDDDYDDDRMDEDYTDARDVGNDVQILDSDEDGDDDIEEVIRSHSGVAGGRRRRLRQERDSELTSTQRRLANLFRPPFDIISVLTLDQARTRAKEENKWILINIQDSSEFQSQVFNRDFWSNTRIKQVVKENFIFLQYQRDSYDGESYVNFYHVDTFPHLAILDPLTGERVRKWKDGEVPNVENWLEEVYDFLDKFSLHPGSNNPLVQHEQKIDPDSLSEEQQIELAMKQSVLDNGKSGKTYEDAIDLASEDDDREEKEDTSGAPTSTEQAPESEEDVFDSINPIDHKEPTEQPITRVQVRFPNGKRLVRKLRFDDKVLVFFEWLKFVLKENPEDYGLSGEDRFTLSNSSNKAFKFIENLETTIEEANLKNASILLEKE</sequence>
<evidence type="ECO:0000313" key="3">
    <source>
        <dbReference type="CGD" id="CAL0000145447"/>
    </source>
</evidence>
<dbReference type="InterPro" id="IPR006577">
    <property type="entry name" value="UAS"/>
</dbReference>
<reference evidence="5" key="4">
    <citation type="submission" date="2025-05" db="UniProtKB">
        <authorList>
            <consortium name="EnsemblFungi"/>
        </authorList>
    </citation>
    <scope>IDENTIFICATION</scope>
</reference>
<dbReference type="SUPFAM" id="SSF52833">
    <property type="entry name" value="Thioredoxin-like"/>
    <property type="match status" value="1"/>
</dbReference>
<dbReference type="CDD" id="cd14346">
    <property type="entry name" value="UBA_Ubx5_like"/>
    <property type="match status" value="1"/>
</dbReference>
<dbReference type="InterPro" id="IPR036249">
    <property type="entry name" value="Thioredoxin-like_sf"/>
</dbReference>
<dbReference type="CDD" id="cd01767">
    <property type="entry name" value="UBX"/>
    <property type="match status" value="1"/>
</dbReference>
<feature type="region of interest" description="Disordered" evidence="1">
    <location>
        <begin position="402"/>
        <end position="431"/>
    </location>
</feature>
<reference evidence="6" key="1">
    <citation type="journal article" date="2009" name="Nature">
        <title>Evolution of pathogenicity and sexual reproduction in eight Candida genomes.</title>
        <authorList>
            <person name="Butler G."/>
            <person name="Rasmussen M.D."/>
            <person name="Lin M.F."/>
            <person name="Santos M.A."/>
            <person name="Sakthikumar S."/>
            <person name="Munro C.A."/>
            <person name="Rheinbay E."/>
            <person name="Grabherr M."/>
            <person name="Forche A."/>
            <person name="Reedy J.L."/>
            <person name="Agrafioti I."/>
            <person name="Arnaud M.B."/>
            <person name="Bates S."/>
            <person name="Brown A.J."/>
            <person name="Brunke S."/>
            <person name="Costanzo M.C."/>
            <person name="Fitzpatrick D.A."/>
            <person name="de Groot P.W."/>
            <person name="Harris D."/>
            <person name="Hoyer L.L."/>
            <person name="Hube B."/>
            <person name="Klis F.M."/>
            <person name="Kodira C."/>
            <person name="Lennard N."/>
            <person name="Logue M.E."/>
            <person name="Martin R."/>
            <person name="Neiman A.M."/>
            <person name="Nikolaou E."/>
            <person name="Quail M.A."/>
            <person name="Quinn J."/>
            <person name="Santos M.C."/>
            <person name="Schmitzberger F.F."/>
            <person name="Sherlock G."/>
            <person name="Shah P."/>
            <person name="Silverstein K.A."/>
            <person name="Skrzypek M.S."/>
            <person name="Soll D."/>
            <person name="Staggs R."/>
            <person name="Stansfield I."/>
            <person name="Stumpf M.P."/>
            <person name="Sudbery P.E."/>
            <person name="Srikantha T."/>
            <person name="Zeng Q."/>
            <person name="Berman J."/>
            <person name="Berriman M."/>
            <person name="Heitman J."/>
            <person name="Gow N.A."/>
            <person name="Lorenz M.C."/>
            <person name="Birren B.W."/>
            <person name="Kellis M."/>
            <person name="Cuomo C.A."/>
        </authorList>
    </citation>
    <scope>NUCLEOTIDE SEQUENCE [LARGE SCALE GENOMIC DNA]</scope>
    <source>
        <strain evidence="6">CDC 317 / ATCC MYA-4646</strain>
    </source>
</reference>
<dbReference type="InterPro" id="IPR029071">
    <property type="entry name" value="Ubiquitin-like_domsf"/>
</dbReference>
<dbReference type="PANTHER" id="PTHR23322">
    <property type="entry name" value="FAS-ASSOCIATED PROTEIN"/>
    <property type="match status" value="1"/>
</dbReference>
<reference evidence="6" key="2">
    <citation type="journal article" date="2011" name="BMC Genomics">
        <title>Using RNA-seq to determine the transcriptional landscape and the hypoxic response of the pathogenic yeast Candida parapsilosis.</title>
        <authorList>
            <person name="Guida A."/>
            <person name="Lindstaedt C."/>
            <person name="Maguire S.L."/>
            <person name="Ding C."/>
            <person name="Higgins D.G."/>
            <person name="Corton N.J."/>
            <person name="Berriman M."/>
            <person name="Butler G."/>
        </authorList>
    </citation>
    <scope>GENOME REANNOTATION</scope>
    <source>
        <strain evidence="6">CDC 317 / ATCC MYA-4646</strain>
    </source>
</reference>
<dbReference type="VEuPathDB" id="FungiDB:CPAR2_208570"/>
<feature type="domain" description="UBX" evidence="2">
    <location>
        <begin position="444"/>
        <end position="530"/>
    </location>
</feature>
<dbReference type="CDD" id="cd02958">
    <property type="entry name" value="UAS"/>
    <property type="match status" value="1"/>
</dbReference>
<dbReference type="EnsemblFungi" id="CPAR2_208570-T">
    <property type="protein sequence ID" value="CPAR2_208570-T-p1"/>
    <property type="gene ID" value="CPAR2_208570"/>
</dbReference>
<dbReference type="Pfam" id="PF14555">
    <property type="entry name" value="UBA_4"/>
    <property type="match status" value="1"/>
</dbReference>
<dbReference type="Pfam" id="PF00789">
    <property type="entry name" value="UBX"/>
    <property type="match status" value="1"/>
</dbReference>
<dbReference type="AlphaFoldDB" id="G8BD67"/>
<dbReference type="eggNOG" id="KOG1364">
    <property type="taxonomic scope" value="Eukaryota"/>
</dbReference>
<gene>
    <name evidence="3 4" type="ordered locus">CPAR2_208570</name>
</gene>
<dbReference type="GO" id="GO:0043161">
    <property type="term" value="P:proteasome-mediated ubiquitin-dependent protein catabolic process"/>
    <property type="evidence" value="ECO:0007669"/>
    <property type="project" value="EnsemblFungi"/>
</dbReference>
<evidence type="ECO:0000313" key="5">
    <source>
        <dbReference type="EnsemblFungi" id="CPAR2_208570-T-p1"/>
    </source>
</evidence>
<accession>A0AAJ8VZ73</accession>
<dbReference type="CGD" id="CAL0000145447">
    <property type="gene designation" value="CPAR2_208570"/>
</dbReference>
<dbReference type="InterPro" id="IPR050730">
    <property type="entry name" value="UBX_domain-protein"/>
</dbReference>
<dbReference type="EMBL" id="HE605206">
    <property type="protein sequence ID" value="CCE43212.1"/>
    <property type="molecule type" value="Genomic_DNA"/>
</dbReference>
<dbReference type="Gene3D" id="1.10.8.10">
    <property type="entry name" value="DNA helicase RuvA subunit, C-terminal domain"/>
    <property type="match status" value="1"/>
</dbReference>
<reference evidence="4" key="3">
    <citation type="submission" date="2011-10" db="EMBL/GenBank/DDBJ databases">
        <title>Transcriptional landscape of the pathogenic yeast Candida parapsilosis.</title>
        <authorList>
            <person name="Guida A."/>
            <person name="Lindstaedt C."/>
            <person name="Maguire S.L."/>
            <person name="Ding C."/>
            <person name="Higgins D.G."/>
            <person name="Harris D."/>
            <person name="Berriman M."/>
            <person name="Butler G."/>
        </authorList>
    </citation>
    <scope>NUCLEOTIDE SEQUENCE</scope>
    <source>
        <strain evidence="4">CDC317</strain>
    </source>
</reference>
<keyword evidence="6" id="KW-1185">Reference proteome</keyword>
<dbReference type="Gene3D" id="3.10.20.90">
    <property type="entry name" value="Phosphatidylinositol 3-kinase Catalytic Subunit, Chain A, domain 1"/>
    <property type="match status" value="1"/>
</dbReference>
<dbReference type="GO" id="GO:0043130">
    <property type="term" value="F:ubiquitin binding"/>
    <property type="evidence" value="ECO:0007669"/>
    <property type="project" value="EnsemblFungi"/>
</dbReference>
<dbReference type="GO" id="GO:0051117">
    <property type="term" value="F:ATPase binding"/>
    <property type="evidence" value="ECO:0007669"/>
    <property type="project" value="EnsemblFungi"/>
</dbReference>
<dbReference type="InterPro" id="IPR001012">
    <property type="entry name" value="UBX_dom"/>
</dbReference>
<name>G8BD67_CANPC</name>